<proteinExistence type="predicted"/>
<dbReference type="GO" id="GO:0008233">
    <property type="term" value="F:peptidase activity"/>
    <property type="evidence" value="ECO:0007669"/>
    <property type="project" value="UniProtKB-KW"/>
</dbReference>
<dbReference type="EMBL" id="CP045643">
    <property type="protein sequence ID" value="QFZ75648.1"/>
    <property type="molecule type" value="Genomic_DNA"/>
</dbReference>
<dbReference type="SUPFAM" id="SSF50494">
    <property type="entry name" value="Trypsin-like serine proteases"/>
    <property type="match status" value="1"/>
</dbReference>
<dbReference type="InterPro" id="IPR045431">
    <property type="entry name" value="EAD2"/>
</dbReference>
<reference evidence="2 3" key="1">
    <citation type="submission" date="2019-10" db="EMBL/GenBank/DDBJ databases">
        <title>A novel species.</title>
        <authorList>
            <person name="Gao J."/>
        </authorList>
    </citation>
    <scope>NUCLEOTIDE SEQUENCE [LARGE SCALE GENOMIC DNA]</scope>
    <source>
        <strain evidence="2 3">QMT-28</strain>
    </source>
</reference>
<gene>
    <name evidence="2" type="ORF">GFH48_22400</name>
</gene>
<evidence type="ECO:0000259" key="1">
    <source>
        <dbReference type="Pfam" id="PF19956"/>
    </source>
</evidence>
<keyword evidence="2" id="KW-0645">Protease</keyword>
<evidence type="ECO:0000313" key="3">
    <source>
        <dbReference type="Proteomes" id="UP000326179"/>
    </source>
</evidence>
<dbReference type="GO" id="GO:0006508">
    <property type="term" value="P:proteolysis"/>
    <property type="evidence" value="ECO:0007669"/>
    <property type="project" value="UniProtKB-KW"/>
</dbReference>
<sequence>MPGHDPRRGLDPVRVAEVMVRPLAGRGPGRRGSGYRVGLRWVLTAAHVVRGAEGGTAGVRFEADRAAEWTATARVVLASDKADVALLEIAGSVPLDGHATGPEPPSYGAVPDADVVLPCSAMGFPRFKLREDRMRLLDDGSASQYRDSCHATGITSVLSNRREGTLELAVTPPESDAEPDRSPWEGMSGAAVWHDGTLVGLVSAHHRTDGLGRLAAVRVERWYGLLTGTELAVLRECAGLPASASGLVRLPCPGTATPGPAALTHLPDRLPLRELNGLVGALTDLPAVRNPASLALLLDSVDPVVSAMSPRSPALRPDLFGILGTCLRYPGTLDQLLEAIRLLEGDSAGVARMDQEAVELSRRHRRADGNR</sequence>
<dbReference type="InterPro" id="IPR009003">
    <property type="entry name" value="Peptidase_S1_PA"/>
</dbReference>
<organism evidence="2 3">
    <name type="scientific">Streptomyces fagopyri</name>
    <dbReference type="NCBI Taxonomy" id="2662397"/>
    <lineage>
        <taxon>Bacteria</taxon>
        <taxon>Bacillati</taxon>
        <taxon>Actinomycetota</taxon>
        <taxon>Actinomycetes</taxon>
        <taxon>Kitasatosporales</taxon>
        <taxon>Streptomycetaceae</taxon>
        <taxon>Streptomyces</taxon>
    </lineage>
</organism>
<keyword evidence="2" id="KW-0378">Hydrolase</keyword>
<protein>
    <submittedName>
        <fullName evidence="2">Trypsin-like serine protease</fullName>
    </submittedName>
</protein>
<name>A0A5Q0LF94_9ACTN</name>
<dbReference type="Gene3D" id="2.40.10.10">
    <property type="entry name" value="Trypsin-like serine proteases"/>
    <property type="match status" value="1"/>
</dbReference>
<dbReference type="AlphaFoldDB" id="A0A5Q0LF94"/>
<dbReference type="RefSeq" id="WP_153289905.1">
    <property type="nucleotide sequence ID" value="NZ_CP045643.1"/>
</dbReference>
<dbReference type="KEGG" id="sfy:GFH48_22400"/>
<dbReference type="Pfam" id="PF19956">
    <property type="entry name" value="EAD2"/>
    <property type="match status" value="1"/>
</dbReference>
<dbReference type="Proteomes" id="UP000326179">
    <property type="component" value="Chromosome"/>
</dbReference>
<dbReference type="InterPro" id="IPR043504">
    <property type="entry name" value="Peptidase_S1_PA_chymotrypsin"/>
</dbReference>
<keyword evidence="3" id="KW-1185">Reference proteome</keyword>
<feature type="domain" description="Effector-associated" evidence="1">
    <location>
        <begin position="279"/>
        <end position="355"/>
    </location>
</feature>
<dbReference type="Pfam" id="PF13365">
    <property type="entry name" value="Trypsin_2"/>
    <property type="match status" value="1"/>
</dbReference>
<accession>A0A5Q0LF94</accession>
<evidence type="ECO:0000313" key="2">
    <source>
        <dbReference type="EMBL" id="QFZ75648.1"/>
    </source>
</evidence>